<evidence type="ECO:0000256" key="1">
    <source>
        <dbReference type="ARBA" id="ARBA00001947"/>
    </source>
</evidence>
<evidence type="ECO:0000256" key="2">
    <source>
        <dbReference type="ARBA" id="ARBA00007357"/>
    </source>
</evidence>
<keyword evidence="5" id="KW-0378">Hydrolase</keyword>
<evidence type="ECO:0000259" key="8">
    <source>
        <dbReference type="Pfam" id="PF01431"/>
    </source>
</evidence>
<dbReference type="InterPro" id="IPR042089">
    <property type="entry name" value="Peptidase_M13_dom_2"/>
</dbReference>
<dbReference type="PRINTS" id="PR00786">
    <property type="entry name" value="NEPRILYSIN"/>
</dbReference>
<evidence type="ECO:0000313" key="10">
    <source>
        <dbReference type="EMBL" id="KAF2436976.1"/>
    </source>
</evidence>
<dbReference type="SUPFAM" id="SSF55486">
    <property type="entry name" value="Metalloproteases ('zincins'), catalytic domain"/>
    <property type="match status" value="1"/>
</dbReference>
<feature type="domain" description="Peptidase M13 C-terminal" evidence="8">
    <location>
        <begin position="497"/>
        <end position="695"/>
    </location>
</feature>
<keyword evidence="11" id="KW-1185">Reference proteome</keyword>
<keyword evidence="6" id="KW-0862">Zinc</keyword>
<dbReference type="GO" id="GO:0046872">
    <property type="term" value="F:metal ion binding"/>
    <property type="evidence" value="ECO:0007669"/>
    <property type="project" value="UniProtKB-KW"/>
</dbReference>
<evidence type="ECO:0000256" key="5">
    <source>
        <dbReference type="ARBA" id="ARBA00022801"/>
    </source>
</evidence>
<evidence type="ECO:0000256" key="3">
    <source>
        <dbReference type="ARBA" id="ARBA00022670"/>
    </source>
</evidence>
<evidence type="ECO:0000256" key="4">
    <source>
        <dbReference type="ARBA" id="ARBA00022723"/>
    </source>
</evidence>
<dbReference type="Gene3D" id="3.40.390.10">
    <property type="entry name" value="Collagenase (Catalytic Domain)"/>
    <property type="match status" value="1"/>
</dbReference>
<dbReference type="CDD" id="cd08662">
    <property type="entry name" value="M13"/>
    <property type="match status" value="1"/>
</dbReference>
<keyword evidence="3" id="KW-0645">Protease</keyword>
<dbReference type="GO" id="GO:0004222">
    <property type="term" value="F:metalloendopeptidase activity"/>
    <property type="evidence" value="ECO:0007669"/>
    <property type="project" value="InterPro"/>
</dbReference>
<evidence type="ECO:0000256" key="7">
    <source>
        <dbReference type="ARBA" id="ARBA00023049"/>
    </source>
</evidence>
<dbReference type="Proteomes" id="UP000800235">
    <property type="component" value="Unassembled WGS sequence"/>
</dbReference>
<dbReference type="Pfam" id="PF05649">
    <property type="entry name" value="Peptidase_M13_N"/>
    <property type="match status" value="1"/>
</dbReference>
<dbReference type="InterPro" id="IPR018497">
    <property type="entry name" value="Peptidase_M13_C"/>
</dbReference>
<evidence type="ECO:0000256" key="6">
    <source>
        <dbReference type="ARBA" id="ARBA00022833"/>
    </source>
</evidence>
<dbReference type="InterPro" id="IPR024079">
    <property type="entry name" value="MetalloPept_cat_dom_sf"/>
</dbReference>
<protein>
    <submittedName>
        <fullName evidence="10">Peptidase family M13</fullName>
    </submittedName>
</protein>
<keyword evidence="7" id="KW-0482">Metalloprotease</keyword>
<dbReference type="PANTHER" id="PTHR11733:SF167">
    <property type="entry name" value="FI17812P1-RELATED"/>
    <property type="match status" value="1"/>
</dbReference>
<dbReference type="OrthoDB" id="6475849at2759"/>
<sequence>MAPKCQDFAKHLKGSLATNYESIDPCVDFDKYSCDGWKATHDYRPDQSRVSVTSVLSDNIRDVLHAILDGPYAENTTFTGSDRESDVKNFQKMKTVYDTCMKEDAIKSYGVAPLRKILDQFEAIYPVNGTTKNNATQKEELTDAVSWLKKVGSVSALFSSSTGADDMNPDTVFISLGASETEMEKKYYTMPIPLRNYTRAIAEMTHVIQSAKPIDEYPIPANENASLYEKAKRIVDFEQLIASKTPDPEQSADVKYSYNVKTLREIEASVPELSIIKVLQDIAPPGYTVDAQRTVNVADRNFYGNLSTIIKSTSRQTLHDYFEWRLISTWDGALHKNYSAPMRRFNNRLVGRDPDAVAERWRTCISEVDGTLGHILGGVFIQRMFSKKDKELGDQVIQDVKNVFAENLKTLDWMSDSAKEIAAKKVVNIISKVGFQTKNPDEQKPQELSDYYANLSITTNYFDNARARFEFNQNKTWADLLKPTDRDRWEMTSPTVNAYYNPPINEIVFPAGIMQIPFFNGELPEYANYGGFGSTAGHELTHGFDDNGSKYDDTGRYREWWDNSTTVRFENETQCFIKQYDQFTIEGLEGEKVHVNGKLSLGENIADAGGLNAAFRAWKKRDIAKLNPSLPGLEKFTNDQLFFVSYANSWCEKIRKEALLRQVLGDPHAPSDTRTNGPVANSPDFRKAFNCPVKQPTCILW</sequence>
<evidence type="ECO:0000259" key="9">
    <source>
        <dbReference type="Pfam" id="PF05649"/>
    </source>
</evidence>
<feature type="domain" description="Peptidase M13 N-terminal" evidence="9">
    <location>
        <begin position="25"/>
        <end position="435"/>
    </location>
</feature>
<dbReference type="PROSITE" id="PS51885">
    <property type="entry name" value="NEPRILYSIN"/>
    <property type="match status" value="1"/>
</dbReference>
<keyword evidence="4" id="KW-0479">Metal-binding</keyword>
<dbReference type="InterPro" id="IPR000718">
    <property type="entry name" value="Peptidase_M13"/>
</dbReference>
<comment type="caution">
    <text evidence="10">The sequence shown here is derived from an EMBL/GenBank/DDBJ whole genome shotgun (WGS) entry which is preliminary data.</text>
</comment>
<dbReference type="AlphaFoldDB" id="A0A9P4P5N8"/>
<accession>A0A9P4P5N8</accession>
<proteinExistence type="inferred from homology"/>
<reference evidence="10" key="1">
    <citation type="journal article" date="2020" name="Stud. Mycol.">
        <title>101 Dothideomycetes genomes: a test case for predicting lifestyles and emergence of pathogens.</title>
        <authorList>
            <person name="Haridas S."/>
            <person name="Albert R."/>
            <person name="Binder M."/>
            <person name="Bloem J."/>
            <person name="Labutti K."/>
            <person name="Salamov A."/>
            <person name="Andreopoulos B."/>
            <person name="Baker S."/>
            <person name="Barry K."/>
            <person name="Bills G."/>
            <person name="Bluhm B."/>
            <person name="Cannon C."/>
            <person name="Castanera R."/>
            <person name="Culley D."/>
            <person name="Daum C."/>
            <person name="Ezra D."/>
            <person name="Gonzalez J."/>
            <person name="Henrissat B."/>
            <person name="Kuo A."/>
            <person name="Liang C."/>
            <person name="Lipzen A."/>
            <person name="Lutzoni F."/>
            <person name="Magnuson J."/>
            <person name="Mondo S."/>
            <person name="Nolan M."/>
            <person name="Ohm R."/>
            <person name="Pangilinan J."/>
            <person name="Park H.-J."/>
            <person name="Ramirez L."/>
            <person name="Alfaro M."/>
            <person name="Sun H."/>
            <person name="Tritt A."/>
            <person name="Yoshinaga Y."/>
            <person name="Zwiers L.-H."/>
            <person name="Turgeon B."/>
            <person name="Goodwin S."/>
            <person name="Spatafora J."/>
            <person name="Crous P."/>
            <person name="Grigoriev I."/>
        </authorList>
    </citation>
    <scope>NUCLEOTIDE SEQUENCE</scope>
    <source>
        <strain evidence="10">CBS 130266</strain>
    </source>
</reference>
<comment type="similarity">
    <text evidence="2">Belongs to the peptidase M13 family.</text>
</comment>
<dbReference type="EMBL" id="MU007009">
    <property type="protein sequence ID" value="KAF2436976.1"/>
    <property type="molecule type" value="Genomic_DNA"/>
</dbReference>
<evidence type="ECO:0000313" key="11">
    <source>
        <dbReference type="Proteomes" id="UP000800235"/>
    </source>
</evidence>
<dbReference type="InterPro" id="IPR008753">
    <property type="entry name" value="Peptidase_M13_N"/>
</dbReference>
<gene>
    <name evidence="10" type="ORF">EJ08DRAFT_667054</name>
</gene>
<dbReference type="PANTHER" id="PTHR11733">
    <property type="entry name" value="ZINC METALLOPROTEASE FAMILY M13 NEPRILYSIN-RELATED"/>
    <property type="match status" value="1"/>
</dbReference>
<dbReference type="GO" id="GO:0005886">
    <property type="term" value="C:plasma membrane"/>
    <property type="evidence" value="ECO:0007669"/>
    <property type="project" value="TreeGrafter"/>
</dbReference>
<name>A0A9P4P5N8_9PEZI</name>
<comment type="cofactor">
    <cofactor evidence="1">
        <name>Zn(2+)</name>
        <dbReference type="ChEBI" id="CHEBI:29105"/>
    </cofactor>
</comment>
<dbReference type="Gene3D" id="1.10.1380.10">
    <property type="entry name" value="Neutral endopeptidase , domain2"/>
    <property type="match status" value="1"/>
</dbReference>
<dbReference type="GO" id="GO:0016485">
    <property type="term" value="P:protein processing"/>
    <property type="evidence" value="ECO:0007669"/>
    <property type="project" value="TreeGrafter"/>
</dbReference>
<organism evidence="10 11">
    <name type="scientific">Tothia fuscella</name>
    <dbReference type="NCBI Taxonomy" id="1048955"/>
    <lineage>
        <taxon>Eukaryota</taxon>
        <taxon>Fungi</taxon>
        <taxon>Dikarya</taxon>
        <taxon>Ascomycota</taxon>
        <taxon>Pezizomycotina</taxon>
        <taxon>Dothideomycetes</taxon>
        <taxon>Pleosporomycetidae</taxon>
        <taxon>Venturiales</taxon>
        <taxon>Cylindrosympodiaceae</taxon>
        <taxon>Tothia</taxon>
    </lineage>
</organism>
<dbReference type="Pfam" id="PF01431">
    <property type="entry name" value="Peptidase_M13"/>
    <property type="match status" value="1"/>
</dbReference>